<dbReference type="GO" id="GO:0005524">
    <property type="term" value="F:ATP binding"/>
    <property type="evidence" value="ECO:0007669"/>
    <property type="project" value="UniProtKB-KW"/>
</dbReference>
<keyword evidence="5" id="KW-0812">Transmembrane</keyword>
<dbReference type="EMBL" id="JAPFFM010000010">
    <property type="protein sequence ID" value="KAJ6738772.1"/>
    <property type="molecule type" value="Genomic_DNA"/>
</dbReference>
<evidence type="ECO:0000313" key="9">
    <source>
        <dbReference type="Proteomes" id="UP001151752"/>
    </source>
</evidence>
<organism evidence="8 9">
    <name type="scientific">Salix koriyanagi</name>
    <dbReference type="NCBI Taxonomy" id="2511006"/>
    <lineage>
        <taxon>Eukaryota</taxon>
        <taxon>Viridiplantae</taxon>
        <taxon>Streptophyta</taxon>
        <taxon>Embryophyta</taxon>
        <taxon>Tracheophyta</taxon>
        <taxon>Spermatophyta</taxon>
        <taxon>Magnoliopsida</taxon>
        <taxon>eudicotyledons</taxon>
        <taxon>Gunneridae</taxon>
        <taxon>Pentapetalae</taxon>
        <taxon>rosids</taxon>
        <taxon>fabids</taxon>
        <taxon>Malpighiales</taxon>
        <taxon>Salicaceae</taxon>
        <taxon>Saliceae</taxon>
        <taxon>Salix</taxon>
    </lineage>
</organism>
<dbReference type="PANTHER" id="PTHR24096">
    <property type="entry name" value="LONG-CHAIN-FATTY-ACID--COA LIGASE"/>
    <property type="match status" value="1"/>
</dbReference>
<dbReference type="FunFam" id="3.30.300.30:FF:000007">
    <property type="entry name" value="4-coumarate--CoA ligase 2"/>
    <property type="match status" value="1"/>
</dbReference>
<dbReference type="Proteomes" id="UP001151752">
    <property type="component" value="Chromosome 4"/>
</dbReference>
<accession>A0A9Q0UZ47</accession>
<evidence type="ECO:0000259" key="7">
    <source>
        <dbReference type="Pfam" id="PF13193"/>
    </source>
</evidence>
<name>A0A9Q0UZ47_9ROSI</name>
<keyword evidence="5" id="KW-0472">Membrane</keyword>
<keyword evidence="5" id="KW-1133">Transmembrane helix</keyword>
<dbReference type="InterPro" id="IPR025110">
    <property type="entry name" value="AMP-bd_C"/>
</dbReference>
<evidence type="ECO:0000313" key="8">
    <source>
        <dbReference type="EMBL" id="KAJ6738772.1"/>
    </source>
</evidence>
<evidence type="ECO:0000256" key="5">
    <source>
        <dbReference type="SAM" id="Phobius"/>
    </source>
</evidence>
<evidence type="ECO:0000259" key="6">
    <source>
        <dbReference type="Pfam" id="PF00501"/>
    </source>
</evidence>
<dbReference type="Gene3D" id="3.30.300.30">
    <property type="match status" value="1"/>
</dbReference>
<feature type="domain" description="AMP-dependent synthetase/ligase" evidence="6">
    <location>
        <begin position="34"/>
        <end position="100"/>
    </location>
</feature>
<evidence type="ECO:0000256" key="4">
    <source>
        <dbReference type="ARBA" id="ARBA00022840"/>
    </source>
</evidence>
<reference evidence="8" key="2">
    <citation type="journal article" date="2023" name="Int. J. Mol. Sci.">
        <title>De Novo Assembly and Annotation of 11 Diverse Shrub Willow (Salix) Genomes Reveals Novel Gene Organization in Sex-Linked Regions.</title>
        <authorList>
            <person name="Hyden B."/>
            <person name="Feng K."/>
            <person name="Yates T.B."/>
            <person name="Jawdy S."/>
            <person name="Cereghino C."/>
            <person name="Smart L.B."/>
            <person name="Muchero W."/>
        </authorList>
    </citation>
    <scope>NUCLEOTIDE SEQUENCE</scope>
    <source>
        <tissue evidence="8">Shoot tip</tissue>
    </source>
</reference>
<evidence type="ECO:0000256" key="2">
    <source>
        <dbReference type="ARBA" id="ARBA00022598"/>
    </source>
</evidence>
<sequence length="513" mass="56116">MEKSGYGRDGIYRSLRPKLVLPKDPNLSMVSFLFRNSNSYPHKPALIDADLSITLSYSELKSVVIKVAHGLLNLGISKNDVVLIFAPNSYQFPICFLAIISTVPELWDKVKGFNVPAVFLGPKRVPLPLESGSRIRSFDSLVELGGSHSQFPSSNVKQSDISTLLYSSGTTGVSKGVVLTHGNFIAASLMVTMDQVMAGEMHNVFLCFLPMFHVFGLAVVTYSQLQMGNAVVSMGKFEFEMVLKTIEKYRVTHMWVVPPVVLALAKQNLVKKYDLSSLRHIGSGAAPLGKDLMKECAKNLPGTIIAQGYGMTETSGIVSMEDSRLGTRHSGSAGMLAAGIEAQIVGVETLKPLPPSQLGEIWVRGLNMMKGYFNNPQATKDTIDKKGWVHTGDIGYFDEDGQLFVVDRIKELIKYKGFQVAPAELEGLLVSHPEILDAVVIPYPDAEAGEVPVAYVVRSPNSALTEVDVKKFIADQVAPFKRLRKVTFVNSVPKSASGKILRRVLIEQVKSKI</sequence>
<keyword evidence="9" id="KW-1185">Reference proteome</keyword>
<comment type="similarity">
    <text evidence="1">Belongs to the ATP-dependent AMP-binding enzyme family.</text>
</comment>
<dbReference type="SUPFAM" id="SSF56801">
    <property type="entry name" value="Acetyl-CoA synthetase-like"/>
    <property type="match status" value="1"/>
</dbReference>
<dbReference type="PROSITE" id="PS00455">
    <property type="entry name" value="AMP_BINDING"/>
    <property type="match status" value="1"/>
</dbReference>
<evidence type="ECO:0000256" key="1">
    <source>
        <dbReference type="ARBA" id="ARBA00006432"/>
    </source>
</evidence>
<proteinExistence type="inferred from homology"/>
<dbReference type="Gene3D" id="3.40.50.12780">
    <property type="entry name" value="N-terminal domain of ligase-like"/>
    <property type="match status" value="1"/>
</dbReference>
<feature type="domain" description="AMP-binding enzyme C-terminal" evidence="7">
    <location>
        <begin position="424"/>
        <end position="499"/>
    </location>
</feature>
<dbReference type="GO" id="GO:0016405">
    <property type="term" value="F:CoA-ligase activity"/>
    <property type="evidence" value="ECO:0007669"/>
    <property type="project" value="TreeGrafter"/>
</dbReference>
<reference evidence="8" key="1">
    <citation type="submission" date="2022-11" db="EMBL/GenBank/DDBJ databases">
        <authorList>
            <person name="Hyden B.L."/>
            <person name="Feng K."/>
            <person name="Yates T."/>
            <person name="Jawdy S."/>
            <person name="Smart L.B."/>
            <person name="Muchero W."/>
        </authorList>
    </citation>
    <scope>NUCLEOTIDE SEQUENCE</scope>
    <source>
        <tissue evidence="8">Shoot tip</tissue>
    </source>
</reference>
<dbReference type="Pfam" id="PF13193">
    <property type="entry name" value="AMP-binding_C"/>
    <property type="match status" value="1"/>
</dbReference>
<evidence type="ECO:0000256" key="3">
    <source>
        <dbReference type="ARBA" id="ARBA00022741"/>
    </source>
</evidence>
<comment type="caution">
    <text evidence="8">The sequence shown here is derived from an EMBL/GenBank/DDBJ whole genome shotgun (WGS) entry which is preliminary data.</text>
</comment>
<dbReference type="InterPro" id="IPR000873">
    <property type="entry name" value="AMP-dep_synth/lig_dom"/>
</dbReference>
<dbReference type="AlphaFoldDB" id="A0A9Q0UZ47"/>
<protein>
    <submittedName>
        <fullName evidence="8">LONG-CHAIN-FATTY-ACID--COA LIGASE</fullName>
    </submittedName>
</protein>
<dbReference type="InterPro" id="IPR042099">
    <property type="entry name" value="ANL_N_sf"/>
</dbReference>
<keyword evidence="3" id="KW-0547">Nucleotide-binding</keyword>
<dbReference type="Pfam" id="PF00501">
    <property type="entry name" value="AMP-binding"/>
    <property type="match status" value="2"/>
</dbReference>
<dbReference type="InterPro" id="IPR045851">
    <property type="entry name" value="AMP-bd_C_sf"/>
</dbReference>
<feature type="transmembrane region" description="Helical" evidence="5">
    <location>
        <begin position="203"/>
        <end position="225"/>
    </location>
</feature>
<keyword evidence="4" id="KW-0067">ATP-binding</keyword>
<gene>
    <name evidence="8" type="ORF">OIU74_003695</name>
</gene>
<dbReference type="InterPro" id="IPR020845">
    <property type="entry name" value="AMP-binding_CS"/>
</dbReference>
<feature type="domain" description="AMP-dependent synthetase/ligase" evidence="6">
    <location>
        <begin position="150"/>
        <end position="373"/>
    </location>
</feature>
<keyword evidence="2 8" id="KW-0436">Ligase</keyword>
<dbReference type="PANTHER" id="PTHR24096:SF425">
    <property type="entry name" value="4-COUMARATE--COA LIGASE-LIKE 7"/>
    <property type="match status" value="1"/>
</dbReference>
<dbReference type="FunFam" id="3.40.50.12780:FF:000003">
    <property type="entry name" value="Long-chain-fatty-acid--CoA ligase FadD"/>
    <property type="match status" value="1"/>
</dbReference>
<dbReference type="CDD" id="cd05904">
    <property type="entry name" value="4CL"/>
    <property type="match status" value="1"/>
</dbReference>